<protein>
    <submittedName>
        <fullName evidence="2">Uncharacterized protein</fullName>
    </submittedName>
</protein>
<keyword evidence="1" id="KW-0472">Membrane</keyword>
<reference evidence="2 3" key="1">
    <citation type="submission" date="2018-11" db="EMBL/GenBank/DDBJ databases">
        <title>Novel Erysipelotrichaceae bacterium isolated from small intestine of a swine.</title>
        <authorList>
            <person name="Kim J.S."/>
            <person name="Choe H."/>
            <person name="Lee Y.R."/>
            <person name="Kim K.M."/>
            <person name="Park D.S."/>
        </authorList>
    </citation>
    <scope>NUCLEOTIDE SEQUENCE [LARGE SCALE GENOMIC DNA]</scope>
    <source>
        <strain evidence="2 3">SG0102</strain>
    </source>
</reference>
<gene>
    <name evidence="2" type="ORF">SG0102_06370</name>
</gene>
<proteinExistence type="predicted"/>
<feature type="transmembrane region" description="Helical" evidence="1">
    <location>
        <begin position="12"/>
        <end position="34"/>
    </location>
</feature>
<accession>A0A3G9JL22</accession>
<evidence type="ECO:0000313" key="3">
    <source>
        <dbReference type="Proteomes" id="UP000268059"/>
    </source>
</evidence>
<feature type="transmembrane region" description="Helical" evidence="1">
    <location>
        <begin position="198"/>
        <end position="220"/>
    </location>
</feature>
<organism evidence="2 3">
    <name type="scientific">Intestinibaculum porci</name>
    <dbReference type="NCBI Taxonomy" id="2487118"/>
    <lineage>
        <taxon>Bacteria</taxon>
        <taxon>Bacillati</taxon>
        <taxon>Bacillota</taxon>
        <taxon>Erysipelotrichia</taxon>
        <taxon>Erysipelotrichales</taxon>
        <taxon>Erysipelotrichaceae</taxon>
        <taxon>Intestinibaculum</taxon>
    </lineage>
</organism>
<keyword evidence="1" id="KW-1133">Transmembrane helix</keyword>
<sequence>MIRLFFHHLKRALVSLRILYILVAMALAILLIVIAHPASNLHFGEVMTLGSRNGVMMGGILLFVLSYLTHEEDQCAIIPMTKQRNRYALSRLLALDVIVLLVNVIYTALLAAIVPLAMNVVIAKTSFKVMMIIGLSYAFLEIMGVTLFVLLSSFMKATIYRFDVLIVMSLMPVLLSYGRPYINQPILTKLLYSQSLGIRLTNLVIALIISVIVTLIYGFLANRRAAC</sequence>
<feature type="transmembrane region" description="Helical" evidence="1">
    <location>
        <begin position="129"/>
        <end position="151"/>
    </location>
</feature>
<dbReference type="Proteomes" id="UP000268059">
    <property type="component" value="Chromosome"/>
</dbReference>
<feature type="transmembrane region" description="Helical" evidence="1">
    <location>
        <begin position="158"/>
        <end position="178"/>
    </location>
</feature>
<evidence type="ECO:0000313" key="2">
    <source>
        <dbReference type="EMBL" id="BBH25703.1"/>
    </source>
</evidence>
<dbReference type="KEGG" id="ebm:SG0102_06370"/>
<feature type="transmembrane region" description="Helical" evidence="1">
    <location>
        <begin position="54"/>
        <end position="71"/>
    </location>
</feature>
<name>A0A3G9JL22_9FIRM</name>
<keyword evidence="3" id="KW-1185">Reference proteome</keyword>
<dbReference type="InParanoid" id="A0A3G9JL22"/>
<keyword evidence="1" id="KW-0812">Transmembrane</keyword>
<dbReference type="RefSeq" id="WP_125118629.1">
    <property type="nucleotide sequence ID" value="NZ_AP019309.1"/>
</dbReference>
<dbReference type="EMBL" id="AP019309">
    <property type="protein sequence ID" value="BBH25703.1"/>
    <property type="molecule type" value="Genomic_DNA"/>
</dbReference>
<evidence type="ECO:0000256" key="1">
    <source>
        <dbReference type="SAM" id="Phobius"/>
    </source>
</evidence>
<dbReference type="AlphaFoldDB" id="A0A3G9JL22"/>
<feature type="transmembrane region" description="Helical" evidence="1">
    <location>
        <begin position="92"/>
        <end position="117"/>
    </location>
</feature>